<feature type="region of interest" description="Disordered" evidence="1">
    <location>
        <begin position="74"/>
        <end position="93"/>
    </location>
</feature>
<feature type="region of interest" description="Disordered" evidence="1">
    <location>
        <begin position="1"/>
        <end position="34"/>
    </location>
</feature>
<sequence>MVVSPDAVHTVRTNSSHSPPHPFERSESSDDLRRTAAECKQLEQEAATVVTSIADEREKLEAIAEVRDASTVDLEAGRSSEQHSDTTPTATPEDRSVHDLEYLINSLHLVGWAIVFACLFVMVLYFLDEQCSSSPAAVFCRLYIPTWFAYVVCDDMAESVRRRWGCRRLGYFIAIPGMIICCTAVNTFMVMQCGPEPLLHGA</sequence>
<feature type="transmembrane region" description="Helical" evidence="2">
    <location>
        <begin position="169"/>
        <end position="191"/>
    </location>
</feature>
<proteinExistence type="predicted"/>
<feature type="compositionally biased region" description="Basic and acidic residues" evidence="1">
    <location>
        <begin position="22"/>
        <end position="34"/>
    </location>
</feature>
<name>A0AAV9JE58_9PEZI</name>
<dbReference type="AlphaFoldDB" id="A0AAV9JE58"/>
<dbReference type="Proteomes" id="UP001324427">
    <property type="component" value="Unassembled WGS sequence"/>
</dbReference>
<evidence type="ECO:0000313" key="4">
    <source>
        <dbReference type="Proteomes" id="UP001324427"/>
    </source>
</evidence>
<keyword evidence="2" id="KW-0812">Transmembrane</keyword>
<comment type="caution">
    <text evidence="3">The sequence shown here is derived from an EMBL/GenBank/DDBJ whole genome shotgun (WGS) entry which is preliminary data.</text>
</comment>
<accession>A0AAV9JE58</accession>
<protein>
    <submittedName>
        <fullName evidence="3">Uncharacterized protein</fullName>
    </submittedName>
</protein>
<keyword evidence="2" id="KW-0472">Membrane</keyword>
<evidence type="ECO:0000313" key="3">
    <source>
        <dbReference type="EMBL" id="KAK4543102.1"/>
    </source>
</evidence>
<keyword evidence="2" id="KW-1133">Transmembrane helix</keyword>
<feature type="transmembrane region" description="Helical" evidence="2">
    <location>
        <begin position="109"/>
        <end position="127"/>
    </location>
</feature>
<gene>
    <name evidence="3" type="ORF">LTR36_005879</name>
</gene>
<evidence type="ECO:0000256" key="2">
    <source>
        <dbReference type="SAM" id="Phobius"/>
    </source>
</evidence>
<dbReference type="EMBL" id="JAVFHQ010000035">
    <property type="protein sequence ID" value="KAK4543102.1"/>
    <property type="molecule type" value="Genomic_DNA"/>
</dbReference>
<reference evidence="3 4" key="1">
    <citation type="submission" date="2021-11" db="EMBL/GenBank/DDBJ databases">
        <title>Black yeast isolated from Biological Soil Crust.</title>
        <authorList>
            <person name="Kurbessoian T."/>
        </authorList>
    </citation>
    <scope>NUCLEOTIDE SEQUENCE [LARGE SCALE GENOMIC DNA]</scope>
    <source>
        <strain evidence="3 4">CCFEE 5522</strain>
    </source>
</reference>
<evidence type="ECO:0000256" key="1">
    <source>
        <dbReference type="SAM" id="MobiDB-lite"/>
    </source>
</evidence>
<keyword evidence="4" id="KW-1185">Reference proteome</keyword>
<organism evidence="3 4">
    <name type="scientific">Oleoguttula mirabilis</name>
    <dbReference type="NCBI Taxonomy" id="1507867"/>
    <lineage>
        <taxon>Eukaryota</taxon>
        <taxon>Fungi</taxon>
        <taxon>Dikarya</taxon>
        <taxon>Ascomycota</taxon>
        <taxon>Pezizomycotina</taxon>
        <taxon>Dothideomycetes</taxon>
        <taxon>Dothideomycetidae</taxon>
        <taxon>Mycosphaerellales</taxon>
        <taxon>Teratosphaeriaceae</taxon>
        <taxon>Oleoguttula</taxon>
    </lineage>
</organism>
<feature type="compositionally biased region" description="Basic and acidic residues" evidence="1">
    <location>
        <begin position="74"/>
        <end position="84"/>
    </location>
</feature>